<organism evidence="1">
    <name type="scientific">Myoviridae sp. ctO4916</name>
    <dbReference type="NCBI Taxonomy" id="2826645"/>
    <lineage>
        <taxon>Viruses</taxon>
        <taxon>Duplodnaviria</taxon>
        <taxon>Heunggongvirae</taxon>
        <taxon>Uroviricota</taxon>
        <taxon>Caudoviricetes</taxon>
    </lineage>
</organism>
<accession>A0A8S5N4B6</accession>
<proteinExistence type="predicted"/>
<reference evidence="1" key="1">
    <citation type="journal article" date="2021" name="Proc. Natl. Acad. Sci. U.S.A.">
        <title>A Catalog of Tens of Thousands of Viruses from Human Metagenomes Reveals Hidden Associations with Chronic Diseases.</title>
        <authorList>
            <person name="Tisza M.J."/>
            <person name="Buck C.B."/>
        </authorList>
    </citation>
    <scope>NUCLEOTIDE SEQUENCE</scope>
    <source>
        <strain evidence="1">CtO4916</strain>
    </source>
</reference>
<evidence type="ECO:0000313" key="1">
    <source>
        <dbReference type="EMBL" id="DAD89517.1"/>
    </source>
</evidence>
<dbReference type="EMBL" id="BK015062">
    <property type="protein sequence ID" value="DAD89517.1"/>
    <property type="molecule type" value="Genomic_DNA"/>
</dbReference>
<name>A0A8S5N4B6_9CAUD</name>
<sequence>MRNYDNDDHHPTPSNALRLIGTSNRLVIQSQQGGHCHQWPPCSVYRLLP</sequence>
<protein>
    <submittedName>
        <fullName evidence="1">Uncharacterized protein</fullName>
    </submittedName>
</protein>